<dbReference type="Gene3D" id="1.10.10.10">
    <property type="entry name" value="Winged helix-like DNA-binding domain superfamily/Winged helix DNA-binding domain"/>
    <property type="match status" value="1"/>
</dbReference>
<dbReference type="PROSITE" id="PS01125">
    <property type="entry name" value="ROK"/>
    <property type="match status" value="1"/>
</dbReference>
<dbReference type="SUPFAM" id="SSF46785">
    <property type="entry name" value="Winged helix' DNA-binding domain"/>
    <property type="match status" value="1"/>
</dbReference>
<dbReference type="InterPro" id="IPR000600">
    <property type="entry name" value="ROK"/>
</dbReference>
<dbReference type="PANTHER" id="PTHR18964">
    <property type="entry name" value="ROK (REPRESSOR, ORF, KINASE) FAMILY"/>
    <property type="match status" value="1"/>
</dbReference>
<dbReference type="InterPro" id="IPR049874">
    <property type="entry name" value="ROK_cs"/>
</dbReference>
<dbReference type="Pfam" id="PF00480">
    <property type="entry name" value="ROK"/>
    <property type="match status" value="1"/>
</dbReference>
<evidence type="ECO:0000313" key="3">
    <source>
        <dbReference type="EMBL" id="MBK6301741.1"/>
    </source>
</evidence>
<comment type="similarity">
    <text evidence="1">Belongs to the ROK (NagC/XylR) family.</text>
</comment>
<sequence length="404" mass="41405">MSSVRPQRVRPSAPVQPSHARRQNLSLALQALYSSGPMSRADLARSLGLTKVTVSELVTALLDRGHAIEVGRSTPGRMGKPSILVDVNRTGLQMIGLDLSDHRALHGAVLDLDGTVVARAQRPVLTDDSVIGDGSTAGPDYPAGPLGGERAVDLVLELVAECLALATAPILGIGIGTPGIVGSDGVVKTAPNLDWRDVPLRDIVASATNLPVSLCNDADAAAHADHTLGDGGDDLVLVKIGRGVGCGLIVGGRRVRGAHSAAGEIGHVVVGTDGGRRCRCGKVGCLETWVSAPRLEQALAASTPDPADAAPHADGVPDAVTAAGERLAIALAPVVAALDLADVVLCGPAHVIVPALVESVERTLRARLFTVENATLRVRVVEDPNDIVVRGAAALVLLDQLGVS</sequence>
<organism evidence="3 4">
    <name type="scientific">Candidatus Phosphoribacter hodrii</name>
    <dbReference type="NCBI Taxonomy" id="2953743"/>
    <lineage>
        <taxon>Bacteria</taxon>
        <taxon>Bacillati</taxon>
        <taxon>Actinomycetota</taxon>
        <taxon>Actinomycetes</taxon>
        <taxon>Micrococcales</taxon>
        <taxon>Dermatophilaceae</taxon>
        <taxon>Candidatus Phosphoribacter</taxon>
    </lineage>
</organism>
<dbReference type="InterPro" id="IPR043129">
    <property type="entry name" value="ATPase_NBD"/>
</dbReference>
<dbReference type="EMBL" id="JADIXZ010000005">
    <property type="protein sequence ID" value="MBK6301741.1"/>
    <property type="molecule type" value="Genomic_DNA"/>
</dbReference>
<dbReference type="InterPro" id="IPR036388">
    <property type="entry name" value="WH-like_DNA-bd_sf"/>
</dbReference>
<dbReference type="AlphaFoldDB" id="A0A934X5W0"/>
<evidence type="ECO:0000256" key="2">
    <source>
        <dbReference type="SAM" id="MobiDB-lite"/>
    </source>
</evidence>
<evidence type="ECO:0000313" key="4">
    <source>
        <dbReference type="Proteomes" id="UP000718281"/>
    </source>
</evidence>
<comment type="caution">
    <text evidence="3">The sequence shown here is derived from an EMBL/GenBank/DDBJ whole genome shotgun (WGS) entry which is preliminary data.</text>
</comment>
<dbReference type="PANTHER" id="PTHR18964:SF149">
    <property type="entry name" value="BIFUNCTIONAL UDP-N-ACETYLGLUCOSAMINE 2-EPIMERASE_N-ACETYLMANNOSAMINE KINASE"/>
    <property type="match status" value="1"/>
</dbReference>
<dbReference type="Proteomes" id="UP000718281">
    <property type="component" value="Unassembled WGS sequence"/>
</dbReference>
<dbReference type="Gene3D" id="3.30.420.40">
    <property type="match status" value="2"/>
</dbReference>
<reference evidence="3 4" key="1">
    <citation type="submission" date="2020-10" db="EMBL/GenBank/DDBJ databases">
        <title>Connecting structure to function with the recovery of over 1000 high-quality activated sludge metagenome-assembled genomes encoding full-length rRNA genes using long-read sequencing.</title>
        <authorList>
            <person name="Singleton C.M."/>
            <person name="Petriglieri F."/>
            <person name="Kristensen J.M."/>
            <person name="Kirkegaard R.H."/>
            <person name="Michaelsen T.Y."/>
            <person name="Andersen M.H."/>
            <person name="Karst S.M."/>
            <person name="Dueholm M.S."/>
            <person name="Nielsen P.H."/>
            <person name="Albertsen M."/>
        </authorList>
    </citation>
    <scope>NUCLEOTIDE SEQUENCE [LARGE SCALE GENOMIC DNA]</scope>
    <source>
        <strain evidence="3">AalE_18-Q3-R2-46_BAT3C.188</strain>
    </source>
</reference>
<feature type="region of interest" description="Disordered" evidence="2">
    <location>
        <begin position="1"/>
        <end position="21"/>
    </location>
</feature>
<evidence type="ECO:0000256" key="1">
    <source>
        <dbReference type="ARBA" id="ARBA00006479"/>
    </source>
</evidence>
<protein>
    <submittedName>
        <fullName evidence="3">ROK family transcriptional regulator</fullName>
    </submittedName>
</protein>
<dbReference type="SUPFAM" id="SSF53067">
    <property type="entry name" value="Actin-like ATPase domain"/>
    <property type="match status" value="1"/>
</dbReference>
<gene>
    <name evidence="3" type="ORF">IPF40_12075</name>
</gene>
<proteinExistence type="inferred from homology"/>
<name>A0A934X5W0_9MICO</name>
<accession>A0A934X5W0</accession>
<dbReference type="InterPro" id="IPR036390">
    <property type="entry name" value="WH_DNA-bd_sf"/>
</dbReference>